<name>A0A2N4TMU7_RALPI</name>
<dbReference type="EMBL" id="PKQE01000004">
    <property type="protein sequence ID" value="PLC41034.1"/>
    <property type="molecule type" value="Genomic_DNA"/>
</dbReference>
<evidence type="ECO:0000313" key="3">
    <source>
        <dbReference type="EMBL" id="PLC41034.1"/>
    </source>
</evidence>
<dbReference type="OrthoDB" id="9806974at2"/>
<dbReference type="Pfam" id="PF13561">
    <property type="entry name" value="adh_short_C2"/>
    <property type="match status" value="1"/>
</dbReference>
<dbReference type="AlphaFoldDB" id="A0A2N4TMU7"/>
<reference evidence="3 4" key="1">
    <citation type="submission" date="2017-12" db="EMBL/GenBank/DDBJ databases">
        <title>Draft genome sequence of Ralstonia pickettii 52.</title>
        <authorList>
            <person name="Zheng B."/>
        </authorList>
    </citation>
    <scope>NUCLEOTIDE SEQUENCE [LARGE SCALE GENOMIC DNA]</scope>
    <source>
        <strain evidence="3 4">52</strain>
    </source>
</reference>
<gene>
    <name evidence="3" type="ORF">C0Q88_15560</name>
</gene>
<dbReference type="InterPro" id="IPR051122">
    <property type="entry name" value="SDR_DHRS6-like"/>
</dbReference>
<evidence type="ECO:0000256" key="2">
    <source>
        <dbReference type="ARBA" id="ARBA00023002"/>
    </source>
</evidence>
<dbReference type="Proteomes" id="UP000234456">
    <property type="component" value="Unassembled WGS sequence"/>
</dbReference>
<comment type="similarity">
    <text evidence="1">Belongs to the short-chain dehydrogenases/reductases (SDR) family.</text>
</comment>
<sequence length="237" mass="23895">MTSKTLQDQSVVVLGGTAGIGQAVARAAAAEGARVTVLGRSAKAGDGLQGIAVDANDTASLGSALAQAAELSPSGKIDHLVITIGSRTSPPPFASLQRADLEQAFGTKLFAALMAVQAALPYLTERASITLTSGLLSRKATATGLLRGSINAAVEAAAKNLAKELAPRRVNVISPGVVDTEVWGAPADRQAMLARIGSGLPVGRVGTPEDLAQGYLLAMNNGFMTGAIIDIEGGGLL</sequence>
<organism evidence="3 4">
    <name type="scientific">Ralstonia pickettii</name>
    <name type="common">Burkholderia pickettii</name>
    <dbReference type="NCBI Taxonomy" id="329"/>
    <lineage>
        <taxon>Bacteria</taxon>
        <taxon>Pseudomonadati</taxon>
        <taxon>Pseudomonadota</taxon>
        <taxon>Betaproteobacteria</taxon>
        <taxon>Burkholderiales</taxon>
        <taxon>Burkholderiaceae</taxon>
        <taxon>Ralstonia</taxon>
    </lineage>
</organism>
<dbReference type="InterPro" id="IPR002347">
    <property type="entry name" value="SDR_fam"/>
</dbReference>
<dbReference type="RefSeq" id="WP_102066383.1">
    <property type="nucleotide sequence ID" value="NZ_PKQE01000004.1"/>
</dbReference>
<dbReference type="PRINTS" id="PR00081">
    <property type="entry name" value="GDHRDH"/>
</dbReference>
<proteinExistence type="inferred from homology"/>
<dbReference type="InterPro" id="IPR036291">
    <property type="entry name" value="NAD(P)-bd_dom_sf"/>
</dbReference>
<accession>A0A2N4TMU7</accession>
<evidence type="ECO:0000313" key="4">
    <source>
        <dbReference type="Proteomes" id="UP000234456"/>
    </source>
</evidence>
<comment type="caution">
    <text evidence="3">The sequence shown here is derived from an EMBL/GenBank/DDBJ whole genome shotgun (WGS) entry which is preliminary data.</text>
</comment>
<dbReference type="Gene3D" id="3.40.50.720">
    <property type="entry name" value="NAD(P)-binding Rossmann-like Domain"/>
    <property type="match status" value="1"/>
</dbReference>
<protein>
    <submittedName>
        <fullName evidence="3">Dehydrogenase</fullName>
    </submittedName>
</protein>
<evidence type="ECO:0000256" key="1">
    <source>
        <dbReference type="ARBA" id="ARBA00006484"/>
    </source>
</evidence>
<dbReference type="GO" id="GO:0016491">
    <property type="term" value="F:oxidoreductase activity"/>
    <property type="evidence" value="ECO:0007669"/>
    <property type="project" value="UniProtKB-KW"/>
</dbReference>
<keyword evidence="2" id="KW-0560">Oxidoreductase</keyword>
<dbReference type="PANTHER" id="PTHR43477:SF1">
    <property type="entry name" value="DIHYDROANTICAPSIN 7-DEHYDROGENASE"/>
    <property type="match status" value="1"/>
</dbReference>
<dbReference type="PANTHER" id="PTHR43477">
    <property type="entry name" value="DIHYDROANTICAPSIN 7-DEHYDROGENASE"/>
    <property type="match status" value="1"/>
</dbReference>
<dbReference type="SUPFAM" id="SSF51735">
    <property type="entry name" value="NAD(P)-binding Rossmann-fold domains"/>
    <property type="match status" value="1"/>
</dbReference>